<comment type="caution">
    <text evidence="6">The sequence shown here is derived from an EMBL/GenBank/DDBJ whole genome shotgun (WGS) entry which is preliminary data.</text>
</comment>
<dbReference type="RefSeq" id="WP_114467248.1">
    <property type="nucleotide sequence ID" value="NZ_QPJK01000002.1"/>
</dbReference>
<comment type="similarity">
    <text evidence="2 4">Belongs to the glucose-6-phosphate 1-epimerase family.</text>
</comment>
<dbReference type="GO" id="GO:0030246">
    <property type="term" value="F:carbohydrate binding"/>
    <property type="evidence" value="ECO:0007669"/>
    <property type="project" value="UniProtKB-UniRule"/>
</dbReference>
<dbReference type="CDD" id="cd09020">
    <property type="entry name" value="D-hex-6-P-epi_like"/>
    <property type="match status" value="1"/>
</dbReference>
<dbReference type="GO" id="GO:0005737">
    <property type="term" value="C:cytoplasm"/>
    <property type="evidence" value="ECO:0007669"/>
    <property type="project" value="TreeGrafter"/>
</dbReference>
<organism evidence="6 7">
    <name type="scientific">Pseudorhodoferax soli</name>
    <dbReference type="NCBI Taxonomy" id="545864"/>
    <lineage>
        <taxon>Bacteria</taxon>
        <taxon>Pseudomonadati</taxon>
        <taxon>Pseudomonadota</taxon>
        <taxon>Betaproteobacteria</taxon>
        <taxon>Burkholderiales</taxon>
        <taxon>Comamonadaceae</taxon>
    </lineage>
</organism>
<reference evidence="6 7" key="1">
    <citation type="submission" date="2018-07" db="EMBL/GenBank/DDBJ databases">
        <title>Genomic Encyclopedia of Type Strains, Phase IV (KMG-IV): sequencing the most valuable type-strain genomes for metagenomic binning, comparative biology and taxonomic classification.</title>
        <authorList>
            <person name="Goeker M."/>
        </authorList>
    </citation>
    <scope>NUCLEOTIDE SEQUENCE [LARGE SCALE GENOMIC DNA]</scope>
    <source>
        <strain evidence="6 7">DSM 21634</strain>
    </source>
</reference>
<evidence type="ECO:0000256" key="5">
    <source>
        <dbReference type="PIRSR" id="PIRSR016020-1"/>
    </source>
</evidence>
<sequence length="284" mass="30575">MVELAAAAESFRGQPCLRLTWGPDDSLLVALHGAHVLSWTGAGRERLYLSPEAVFDGQAAIRGGVPVCLPQFNARGPLAKHGFARNLPWQCGGARVDAASGDVLLTLFLESDAATRATWPADFRFALTLRLGAGRLDMLLELDNIGTTPWTFTGALHTYLQVDDITGVRLQGLDGQPCWDALADTRATHAGEVRFDGEFDRVFRAAAAPLRLLDGDAQLEIAQSASFEDTVVWNPGAAKSATMADMAPDSYAQMLCVEAAQVERPQSLQPGAQWTGWQRLTVVA</sequence>
<dbReference type="InterPro" id="IPR025532">
    <property type="entry name" value="G6P_1-epimerase"/>
</dbReference>
<dbReference type="PANTHER" id="PTHR11122">
    <property type="entry name" value="APOSPORY-ASSOCIATED PROTEIN C-RELATED"/>
    <property type="match status" value="1"/>
</dbReference>
<dbReference type="InterPro" id="IPR014718">
    <property type="entry name" value="GH-type_carb-bd"/>
</dbReference>
<protein>
    <recommendedName>
        <fullName evidence="4">Putative glucose-6-phosphate 1-epimerase</fullName>
        <ecNumber evidence="4">5.1.3.15</ecNumber>
    </recommendedName>
</protein>
<evidence type="ECO:0000256" key="1">
    <source>
        <dbReference type="ARBA" id="ARBA00001096"/>
    </source>
</evidence>
<dbReference type="InterPro" id="IPR011013">
    <property type="entry name" value="Gal_mutarotase_sf_dom"/>
</dbReference>
<dbReference type="Pfam" id="PF01263">
    <property type="entry name" value="Aldose_epim"/>
    <property type="match status" value="1"/>
</dbReference>
<evidence type="ECO:0000313" key="6">
    <source>
        <dbReference type="EMBL" id="RCW74113.1"/>
    </source>
</evidence>
<keyword evidence="7" id="KW-1185">Reference proteome</keyword>
<dbReference type="PANTHER" id="PTHR11122:SF13">
    <property type="entry name" value="GLUCOSE-6-PHOSPHATE 1-EPIMERASE"/>
    <property type="match status" value="1"/>
</dbReference>
<feature type="active site" evidence="5">
    <location>
        <position position="157"/>
    </location>
</feature>
<gene>
    <name evidence="6" type="ORF">DES41_102434</name>
</gene>
<proteinExistence type="inferred from homology"/>
<dbReference type="InterPro" id="IPR008183">
    <property type="entry name" value="Aldose_1/G6P_1-epimerase"/>
</dbReference>
<evidence type="ECO:0000313" key="7">
    <source>
        <dbReference type="Proteomes" id="UP000252884"/>
    </source>
</evidence>
<dbReference type="PIRSF" id="PIRSF016020">
    <property type="entry name" value="PHexose_mutarotase"/>
    <property type="match status" value="1"/>
</dbReference>
<dbReference type="EMBL" id="QPJK01000002">
    <property type="protein sequence ID" value="RCW74113.1"/>
    <property type="molecule type" value="Genomic_DNA"/>
</dbReference>
<evidence type="ECO:0000256" key="3">
    <source>
        <dbReference type="ARBA" id="ARBA00023235"/>
    </source>
</evidence>
<dbReference type="Proteomes" id="UP000252884">
    <property type="component" value="Unassembled WGS sequence"/>
</dbReference>
<dbReference type="Gene3D" id="2.70.98.10">
    <property type="match status" value="1"/>
</dbReference>
<keyword evidence="3 4" id="KW-0413">Isomerase</keyword>
<feature type="active site" evidence="5">
    <location>
        <position position="258"/>
    </location>
</feature>
<dbReference type="GO" id="GO:0047938">
    <property type="term" value="F:glucose-6-phosphate 1-epimerase activity"/>
    <property type="evidence" value="ECO:0007669"/>
    <property type="project" value="UniProtKB-UniRule"/>
</dbReference>
<dbReference type="OrthoDB" id="9790727at2"/>
<dbReference type="EC" id="5.1.3.15" evidence="4"/>
<name>A0A368Y1H6_9BURK</name>
<accession>A0A368Y1H6</accession>
<dbReference type="AlphaFoldDB" id="A0A368Y1H6"/>
<evidence type="ECO:0000256" key="4">
    <source>
        <dbReference type="PIRNR" id="PIRNR016020"/>
    </source>
</evidence>
<dbReference type="GO" id="GO:0005975">
    <property type="term" value="P:carbohydrate metabolic process"/>
    <property type="evidence" value="ECO:0007669"/>
    <property type="project" value="InterPro"/>
</dbReference>
<dbReference type="SUPFAM" id="SSF74650">
    <property type="entry name" value="Galactose mutarotase-like"/>
    <property type="match status" value="1"/>
</dbReference>
<evidence type="ECO:0000256" key="2">
    <source>
        <dbReference type="ARBA" id="ARBA00005866"/>
    </source>
</evidence>
<comment type="catalytic activity">
    <reaction evidence="1">
        <text>alpha-D-glucose 6-phosphate = beta-D-glucose 6-phosphate</text>
        <dbReference type="Rhea" id="RHEA:16249"/>
        <dbReference type="ChEBI" id="CHEBI:58225"/>
        <dbReference type="ChEBI" id="CHEBI:58247"/>
        <dbReference type="EC" id="5.1.3.15"/>
    </reaction>
</comment>